<dbReference type="InterPro" id="IPR036388">
    <property type="entry name" value="WH-like_DNA-bd_sf"/>
</dbReference>
<evidence type="ECO:0000256" key="2">
    <source>
        <dbReference type="ARBA" id="ARBA00023015"/>
    </source>
</evidence>
<dbReference type="Pfam" id="PF03965">
    <property type="entry name" value="Penicillinase_R"/>
    <property type="match status" value="1"/>
</dbReference>
<dbReference type="AlphaFoldDB" id="A0A1T5HS07"/>
<evidence type="ECO:0000256" key="1">
    <source>
        <dbReference type="ARBA" id="ARBA00011046"/>
    </source>
</evidence>
<organism evidence="6 7">
    <name type="scientific">Alkalitalea saponilacus</name>
    <dbReference type="NCBI Taxonomy" id="889453"/>
    <lineage>
        <taxon>Bacteria</taxon>
        <taxon>Pseudomonadati</taxon>
        <taxon>Bacteroidota</taxon>
        <taxon>Bacteroidia</taxon>
        <taxon>Marinilabiliales</taxon>
        <taxon>Marinilabiliaceae</taxon>
        <taxon>Alkalitalea</taxon>
    </lineage>
</organism>
<comment type="similarity">
    <text evidence="1">Belongs to the BlaI transcriptional regulatory family.</text>
</comment>
<evidence type="ECO:0000313" key="7">
    <source>
        <dbReference type="Proteomes" id="UP000191055"/>
    </source>
</evidence>
<evidence type="ECO:0000256" key="4">
    <source>
        <dbReference type="ARBA" id="ARBA00023163"/>
    </source>
</evidence>
<evidence type="ECO:0000313" key="6">
    <source>
        <dbReference type="EMBL" id="SKC23392.1"/>
    </source>
</evidence>
<dbReference type="Gene3D" id="1.10.4040.10">
    <property type="entry name" value="Penicillinase repressor domain"/>
    <property type="match status" value="1"/>
</dbReference>
<protein>
    <submittedName>
        <fullName evidence="6">Predicted transcriptional regulator</fullName>
    </submittedName>
</protein>
<reference evidence="6 7" key="1">
    <citation type="submission" date="2017-02" db="EMBL/GenBank/DDBJ databases">
        <authorList>
            <person name="Peterson S.W."/>
        </authorList>
    </citation>
    <scope>NUCLEOTIDE SEQUENCE [LARGE SCALE GENOMIC DNA]</scope>
    <source>
        <strain evidence="6 7">DSM 24412</strain>
    </source>
</reference>
<name>A0A1T5HS07_9BACT</name>
<keyword evidence="2" id="KW-0805">Transcription regulation</keyword>
<sequence>MQLTNAEEQIMQILWRLQEGAVKDIRNEFPDPKPARNTVSTIIRILEKKGHVDHKTYGNVHVYFPLTKKEDYSKKQLLGLMKNYFNNSFPALASFFAKETDLSVQELEELLEQTKKEIKKSMKNSEE</sequence>
<dbReference type="GO" id="GO:0045892">
    <property type="term" value="P:negative regulation of DNA-templated transcription"/>
    <property type="evidence" value="ECO:0007669"/>
    <property type="project" value="InterPro"/>
</dbReference>
<keyword evidence="3" id="KW-0238">DNA-binding</keyword>
<evidence type="ECO:0000256" key="3">
    <source>
        <dbReference type="ARBA" id="ARBA00023125"/>
    </source>
</evidence>
<feature type="coiled-coil region" evidence="5">
    <location>
        <begin position="97"/>
        <end position="124"/>
    </location>
</feature>
<keyword evidence="5" id="KW-0175">Coiled coil</keyword>
<evidence type="ECO:0000256" key="5">
    <source>
        <dbReference type="SAM" id="Coils"/>
    </source>
</evidence>
<dbReference type="PIRSF" id="PIRSF019455">
    <property type="entry name" value="CopR_AtkY"/>
    <property type="match status" value="1"/>
</dbReference>
<proteinExistence type="inferred from homology"/>
<keyword evidence="7" id="KW-1185">Reference proteome</keyword>
<dbReference type="Proteomes" id="UP000191055">
    <property type="component" value="Unassembled WGS sequence"/>
</dbReference>
<gene>
    <name evidence="6" type="ORF">SAMN03080601_02684</name>
</gene>
<dbReference type="KEGG" id="asx:CDL62_13460"/>
<dbReference type="EMBL" id="FUYV01000017">
    <property type="protein sequence ID" value="SKC23392.1"/>
    <property type="molecule type" value="Genomic_DNA"/>
</dbReference>
<dbReference type="InterPro" id="IPR005650">
    <property type="entry name" value="BlaI_family"/>
</dbReference>
<keyword evidence="4" id="KW-0804">Transcription</keyword>
<dbReference type="InterPro" id="IPR036390">
    <property type="entry name" value="WH_DNA-bd_sf"/>
</dbReference>
<dbReference type="OrthoDB" id="1098508at2"/>
<dbReference type="STRING" id="889453.SAMN03080601_02684"/>
<dbReference type="GO" id="GO:0003677">
    <property type="term" value="F:DNA binding"/>
    <property type="evidence" value="ECO:0007669"/>
    <property type="project" value="UniProtKB-KW"/>
</dbReference>
<dbReference type="Gene3D" id="1.10.10.10">
    <property type="entry name" value="Winged helix-like DNA-binding domain superfamily/Winged helix DNA-binding domain"/>
    <property type="match status" value="1"/>
</dbReference>
<dbReference type="RefSeq" id="WP_079558386.1">
    <property type="nucleotide sequence ID" value="NZ_CP021904.1"/>
</dbReference>
<accession>A0A1T5HS07</accession>
<dbReference type="SUPFAM" id="SSF46785">
    <property type="entry name" value="Winged helix' DNA-binding domain"/>
    <property type="match status" value="1"/>
</dbReference>